<dbReference type="GO" id="GO:0003700">
    <property type="term" value="F:DNA-binding transcription factor activity"/>
    <property type="evidence" value="ECO:0007669"/>
    <property type="project" value="InterPro"/>
</dbReference>
<dbReference type="PROSITE" id="PS01124">
    <property type="entry name" value="HTH_ARAC_FAMILY_2"/>
    <property type="match status" value="1"/>
</dbReference>
<evidence type="ECO:0000256" key="2">
    <source>
        <dbReference type="ARBA" id="ARBA00023125"/>
    </source>
</evidence>
<reference evidence="5 6" key="1">
    <citation type="submission" date="2018-08" db="EMBL/GenBank/DDBJ databases">
        <title>A genome reference for cultivated species of the human gut microbiota.</title>
        <authorList>
            <person name="Zou Y."/>
            <person name="Xue W."/>
            <person name="Luo G."/>
        </authorList>
    </citation>
    <scope>NUCLEOTIDE SEQUENCE [LARGE SCALE GENOMIC DNA]</scope>
    <source>
        <strain evidence="5 6">OF01-2LB</strain>
    </source>
</reference>
<dbReference type="SUPFAM" id="SSF55136">
    <property type="entry name" value="Probable bacterial effector-binding domain"/>
    <property type="match status" value="1"/>
</dbReference>
<dbReference type="Proteomes" id="UP000260025">
    <property type="component" value="Unassembled WGS sequence"/>
</dbReference>
<dbReference type="SMART" id="SM00342">
    <property type="entry name" value="HTH_ARAC"/>
    <property type="match status" value="1"/>
</dbReference>
<evidence type="ECO:0000313" key="6">
    <source>
        <dbReference type="Proteomes" id="UP000260025"/>
    </source>
</evidence>
<dbReference type="Gene3D" id="3.20.80.10">
    <property type="entry name" value="Regulatory factor, effector binding domain"/>
    <property type="match status" value="1"/>
</dbReference>
<dbReference type="InterPro" id="IPR018060">
    <property type="entry name" value="HTH_AraC"/>
</dbReference>
<dbReference type="InterPro" id="IPR011256">
    <property type="entry name" value="Reg_factor_effector_dom_sf"/>
</dbReference>
<dbReference type="EMBL" id="QVEV01000006">
    <property type="protein sequence ID" value="RGC17075.1"/>
    <property type="molecule type" value="Genomic_DNA"/>
</dbReference>
<sequence>MKTNQDIMQSVLCYIEEHLDASLTLDAIAAYTGYSPYHLHKMFTAICGMPLHAYVRRRQVSKGASLLVHSDLSIAEIAFACGYLSQQAFHKAFLQLYRTTPDAFRKKKTAYVLQEPLQLHQEPNINHMHMDMEIQHWGEIQLEGYHADTRQGFHVIGKCHRKCNRYRKAYPQKTSVVYGIHDYTDADLDAEQPYFQYFAGVAVEQVRKQKLKHIILPEGTYLVFSFFADPKTSMEPFAQDIYQNWLPKSAYRLRADCCMDIVKYGEETAQGVAGIEYCIPILK</sequence>
<protein>
    <submittedName>
        <fullName evidence="5">Helix-turn-helix domain-containing protein</fullName>
    </submittedName>
</protein>
<dbReference type="InterPro" id="IPR018062">
    <property type="entry name" value="HTH_AraC-typ_CS"/>
</dbReference>
<gene>
    <name evidence="5" type="ORF">DXA38_06040</name>
</gene>
<comment type="caution">
    <text evidence="5">The sequence shown here is derived from an EMBL/GenBank/DDBJ whole genome shotgun (WGS) entry which is preliminary data.</text>
</comment>
<evidence type="ECO:0000259" key="4">
    <source>
        <dbReference type="PROSITE" id="PS01124"/>
    </source>
</evidence>
<dbReference type="SUPFAM" id="SSF46689">
    <property type="entry name" value="Homeodomain-like"/>
    <property type="match status" value="2"/>
</dbReference>
<dbReference type="GO" id="GO:0043565">
    <property type="term" value="F:sequence-specific DNA binding"/>
    <property type="evidence" value="ECO:0007669"/>
    <property type="project" value="InterPro"/>
</dbReference>
<dbReference type="InterPro" id="IPR010499">
    <property type="entry name" value="AraC_E-bd"/>
</dbReference>
<dbReference type="InterPro" id="IPR029442">
    <property type="entry name" value="GyrI-like"/>
</dbReference>
<evidence type="ECO:0000256" key="3">
    <source>
        <dbReference type="ARBA" id="ARBA00023163"/>
    </source>
</evidence>
<feature type="domain" description="HTH araC/xylS-type" evidence="4">
    <location>
        <begin position="9"/>
        <end position="107"/>
    </location>
</feature>
<proteinExistence type="predicted"/>
<keyword evidence="1" id="KW-0805">Transcription regulation</keyword>
<dbReference type="InterPro" id="IPR009057">
    <property type="entry name" value="Homeodomain-like_sf"/>
</dbReference>
<dbReference type="RefSeq" id="WP_117442485.1">
    <property type="nucleotide sequence ID" value="NZ_JAJFEN010000031.1"/>
</dbReference>
<dbReference type="Gene3D" id="1.10.10.60">
    <property type="entry name" value="Homeodomain-like"/>
    <property type="match status" value="2"/>
</dbReference>
<dbReference type="AlphaFoldDB" id="A0A3E2VZL2"/>
<dbReference type="PROSITE" id="PS00041">
    <property type="entry name" value="HTH_ARAC_FAMILY_1"/>
    <property type="match status" value="1"/>
</dbReference>
<keyword evidence="2" id="KW-0238">DNA-binding</keyword>
<accession>A0A3E2VZL2</accession>
<dbReference type="SMART" id="SM00871">
    <property type="entry name" value="AraC_E_bind"/>
    <property type="match status" value="1"/>
</dbReference>
<evidence type="ECO:0000256" key="1">
    <source>
        <dbReference type="ARBA" id="ARBA00023015"/>
    </source>
</evidence>
<dbReference type="InterPro" id="IPR050959">
    <property type="entry name" value="MarA-like"/>
</dbReference>
<dbReference type="PANTHER" id="PTHR47504">
    <property type="entry name" value="RIGHT ORIGIN-BINDING PROTEIN"/>
    <property type="match status" value="1"/>
</dbReference>
<dbReference type="OrthoDB" id="45544at2"/>
<evidence type="ECO:0000313" key="5">
    <source>
        <dbReference type="EMBL" id="RGC17075.1"/>
    </source>
</evidence>
<organism evidence="5 6">
    <name type="scientific">Clostridium innocuum</name>
    <dbReference type="NCBI Taxonomy" id="1522"/>
    <lineage>
        <taxon>Bacteria</taxon>
        <taxon>Bacillati</taxon>
        <taxon>Bacillota</taxon>
        <taxon>Clostridia</taxon>
        <taxon>Eubacteriales</taxon>
        <taxon>Clostridiaceae</taxon>
        <taxon>Clostridium</taxon>
    </lineage>
</organism>
<name>A0A3E2VZL2_CLOIN</name>
<dbReference type="PANTHER" id="PTHR47504:SF5">
    <property type="entry name" value="RIGHT ORIGIN-BINDING PROTEIN"/>
    <property type="match status" value="1"/>
</dbReference>
<dbReference type="Pfam" id="PF06445">
    <property type="entry name" value="GyrI-like"/>
    <property type="match status" value="1"/>
</dbReference>
<dbReference type="Pfam" id="PF12833">
    <property type="entry name" value="HTH_18"/>
    <property type="match status" value="1"/>
</dbReference>
<keyword evidence="3" id="KW-0804">Transcription</keyword>